<keyword evidence="1" id="KW-0812">Transmembrane</keyword>
<feature type="transmembrane region" description="Helical" evidence="1">
    <location>
        <begin position="467"/>
        <end position="486"/>
    </location>
</feature>
<dbReference type="EMBL" id="WOYG01000001">
    <property type="protein sequence ID" value="NLV11175.1"/>
    <property type="molecule type" value="Genomic_DNA"/>
</dbReference>
<feature type="transmembrane region" description="Helical" evidence="1">
    <location>
        <begin position="364"/>
        <end position="381"/>
    </location>
</feature>
<feature type="transmembrane region" description="Helical" evidence="1">
    <location>
        <begin position="290"/>
        <end position="309"/>
    </location>
</feature>
<feature type="transmembrane region" description="Helical" evidence="1">
    <location>
        <begin position="329"/>
        <end position="352"/>
    </location>
</feature>
<feature type="transmembrane region" description="Helical" evidence="1">
    <location>
        <begin position="161"/>
        <end position="185"/>
    </location>
</feature>
<feature type="transmembrane region" description="Helical" evidence="1">
    <location>
        <begin position="427"/>
        <end position="447"/>
    </location>
</feature>
<sequence length="491" mass="49764">MNEFELRTTPARHTATLSLLVAAAVGIVLGWSVGVPLATVLTVCGGLSIAVGTWGLNEPSALRQAGGSILAVAGTLSIVAGTNGLPSLVPISVGVAVTLVGIDATVGFDRARDRTLGTWARANVAVVVVGSAIVAGGWLGAVPVLPWLHQFWLGVVGRWTLLDLVVVQCLLVATSFLLSAAIPVLDRWAARTDEAEQSVLASLDRVSLTPAGMPDTYVAALGVQVVLAFVPQTARSFERFFGPVLEPVLGTGLLQHGLLVVVVGLCALIVVGKLQRLVVVVLGGAPADRLALAAGGVLATTAVVAIEIGKWAGVVDISVDGALPAAPVGIAPVALLALTGAMLGVAVVAYVARTLANHRAVPTPGSGYALGSGLLFGTAIVGSLHSLPAVGLFVGVAGAILCWDLGSHAIGIGRQLGQRARTDRAEFVHVTATTLVLGGAVVLVTVLHSVVPMAAPTAGPRAESRAVLGLGALVVAMVGFLVAAYLRQRER</sequence>
<dbReference type="RefSeq" id="WP_170094896.1">
    <property type="nucleotide sequence ID" value="NZ_WOYG01000001.1"/>
</dbReference>
<proteinExistence type="predicted"/>
<dbReference type="InterPro" id="IPR055941">
    <property type="entry name" value="DUF7519"/>
</dbReference>
<keyword evidence="1" id="KW-1133">Transmembrane helix</keyword>
<feature type="transmembrane region" description="Helical" evidence="1">
    <location>
        <begin position="254"/>
        <end position="278"/>
    </location>
</feature>
<feature type="transmembrane region" description="Helical" evidence="1">
    <location>
        <begin position="217"/>
        <end position="234"/>
    </location>
</feature>
<dbReference type="Pfam" id="PF24363">
    <property type="entry name" value="DUF7519"/>
    <property type="match status" value="1"/>
</dbReference>
<reference evidence="2" key="1">
    <citation type="submission" date="2019-12" db="EMBL/GenBank/DDBJ databases">
        <title>Whole-genome sequence of Halomicrobium mukohataei pws1.</title>
        <authorList>
            <person name="Verma D.K."/>
            <person name="Gopal K."/>
            <person name="Prasad E.S."/>
        </authorList>
    </citation>
    <scope>NUCLEOTIDE SEQUENCE</scope>
    <source>
        <strain evidence="2">Pws1</strain>
    </source>
</reference>
<protein>
    <submittedName>
        <fullName evidence="2">Uncharacterized protein</fullName>
    </submittedName>
</protein>
<feature type="transmembrane region" description="Helical" evidence="1">
    <location>
        <begin position="120"/>
        <end position="141"/>
    </location>
</feature>
<dbReference type="AlphaFoldDB" id="A0A847UCJ4"/>
<feature type="transmembrane region" description="Helical" evidence="1">
    <location>
        <begin position="65"/>
        <end position="82"/>
    </location>
</feature>
<evidence type="ECO:0000313" key="3">
    <source>
        <dbReference type="Proteomes" id="UP000608662"/>
    </source>
</evidence>
<evidence type="ECO:0000256" key="1">
    <source>
        <dbReference type="SAM" id="Phobius"/>
    </source>
</evidence>
<dbReference type="Proteomes" id="UP000608662">
    <property type="component" value="Unassembled WGS sequence"/>
</dbReference>
<dbReference type="OrthoDB" id="157642at2157"/>
<feature type="transmembrane region" description="Helical" evidence="1">
    <location>
        <begin position="387"/>
        <end position="406"/>
    </location>
</feature>
<keyword evidence="1" id="KW-0472">Membrane</keyword>
<comment type="caution">
    <text evidence="2">The sequence shown here is derived from an EMBL/GenBank/DDBJ whole genome shotgun (WGS) entry which is preliminary data.</text>
</comment>
<feature type="transmembrane region" description="Helical" evidence="1">
    <location>
        <begin position="12"/>
        <end position="31"/>
    </location>
</feature>
<organism evidence="2 3">
    <name type="scientific">Halomicrobium mukohataei</name>
    <dbReference type="NCBI Taxonomy" id="57705"/>
    <lineage>
        <taxon>Archaea</taxon>
        <taxon>Methanobacteriati</taxon>
        <taxon>Methanobacteriota</taxon>
        <taxon>Stenosarchaea group</taxon>
        <taxon>Halobacteria</taxon>
        <taxon>Halobacteriales</taxon>
        <taxon>Haloarculaceae</taxon>
        <taxon>Halomicrobium</taxon>
    </lineage>
</organism>
<gene>
    <name evidence="2" type="ORF">GOC74_14690</name>
</gene>
<evidence type="ECO:0000313" key="2">
    <source>
        <dbReference type="EMBL" id="NLV11175.1"/>
    </source>
</evidence>
<accession>A0A847UCJ4</accession>
<name>A0A847UCJ4_9EURY</name>